<dbReference type="AlphaFoldDB" id="A0A0A9G260"/>
<organism evidence="1">
    <name type="scientific">Arundo donax</name>
    <name type="common">Giant reed</name>
    <name type="synonym">Donax arundinaceus</name>
    <dbReference type="NCBI Taxonomy" id="35708"/>
    <lineage>
        <taxon>Eukaryota</taxon>
        <taxon>Viridiplantae</taxon>
        <taxon>Streptophyta</taxon>
        <taxon>Embryophyta</taxon>
        <taxon>Tracheophyta</taxon>
        <taxon>Spermatophyta</taxon>
        <taxon>Magnoliopsida</taxon>
        <taxon>Liliopsida</taxon>
        <taxon>Poales</taxon>
        <taxon>Poaceae</taxon>
        <taxon>PACMAD clade</taxon>
        <taxon>Arundinoideae</taxon>
        <taxon>Arundineae</taxon>
        <taxon>Arundo</taxon>
    </lineage>
</organism>
<name>A0A0A9G260_ARUDO</name>
<reference evidence="1" key="2">
    <citation type="journal article" date="2015" name="Data Brief">
        <title>Shoot transcriptome of the giant reed, Arundo donax.</title>
        <authorList>
            <person name="Barrero R.A."/>
            <person name="Guerrero F.D."/>
            <person name="Moolhuijzen P."/>
            <person name="Goolsby J.A."/>
            <person name="Tidwell J."/>
            <person name="Bellgard S.E."/>
            <person name="Bellgard M.I."/>
        </authorList>
    </citation>
    <scope>NUCLEOTIDE SEQUENCE</scope>
    <source>
        <tissue evidence="1">Shoot tissue taken approximately 20 cm above the soil surface</tissue>
    </source>
</reference>
<proteinExistence type="predicted"/>
<sequence length="29" mass="3071">MSMTLAAKFRAQILLNEVSAHSFGGFVGS</sequence>
<protein>
    <submittedName>
        <fullName evidence="1">Uncharacterized protein</fullName>
    </submittedName>
</protein>
<evidence type="ECO:0000313" key="1">
    <source>
        <dbReference type="EMBL" id="JAE19160.1"/>
    </source>
</evidence>
<reference evidence="1" key="1">
    <citation type="submission" date="2014-09" db="EMBL/GenBank/DDBJ databases">
        <authorList>
            <person name="Magalhaes I.L.F."/>
            <person name="Oliveira U."/>
            <person name="Santos F.R."/>
            <person name="Vidigal T.H.D.A."/>
            <person name="Brescovit A.D."/>
            <person name="Santos A.J."/>
        </authorList>
    </citation>
    <scope>NUCLEOTIDE SEQUENCE</scope>
    <source>
        <tissue evidence="1">Shoot tissue taken approximately 20 cm above the soil surface</tissue>
    </source>
</reference>
<dbReference type="EMBL" id="GBRH01178736">
    <property type="protein sequence ID" value="JAE19160.1"/>
    <property type="molecule type" value="Transcribed_RNA"/>
</dbReference>
<accession>A0A0A9G260</accession>